<feature type="signal peptide" evidence="1">
    <location>
        <begin position="1"/>
        <end position="17"/>
    </location>
</feature>
<dbReference type="AlphaFoldDB" id="A0A6G0KE81"/>
<sequence length="94" mass="10594">MGTLVVILLLPVHTYYSSTTTDSESESSSILTTKPDISLLPNSGISARTTDLVLIDVGRAHQIKEAIVHQYKLLCISTNYNYERNNDKKWINPW</sequence>
<proteinExistence type="predicted"/>
<gene>
    <name evidence="2" type="ORF">PF010_g20755</name>
</gene>
<accession>A0A6G0KE81</accession>
<feature type="chain" id="PRO_5026211682" evidence="1">
    <location>
        <begin position="18"/>
        <end position="94"/>
    </location>
</feature>
<protein>
    <submittedName>
        <fullName evidence="2">Uncharacterized protein</fullName>
    </submittedName>
</protein>
<dbReference type="EMBL" id="QXFX01001796">
    <property type="protein sequence ID" value="KAE9084633.1"/>
    <property type="molecule type" value="Genomic_DNA"/>
</dbReference>
<dbReference type="Proteomes" id="UP000488956">
    <property type="component" value="Unassembled WGS sequence"/>
</dbReference>
<comment type="caution">
    <text evidence="2">The sequence shown here is derived from an EMBL/GenBank/DDBJ whole genome shotgun (WGS) entry which is preliminary data.</text>
</comment>
<evidence type="ECO:0000256" key="1">
    <source>
        <dbReference type="SAM" id="SignalP"/>
    </source>
</evidence>
<evidence type="ECO:0000313" key="3">
    <source>
        <dbReference type="Proteomes" id="UP000488956"/>
    </source>
</evidence>
<name>A0A6G0KE81_9STRA</name>
<keyword evidence="1" id="KW-0732">Signal</keyword>
<reference evidence="2 3" key="1">
    <citation type="submission" date="2018-09" db="EMBL/GenBank/DDBJ databases">
        <title>Genomic investigation of the strawberry pathogen Phytophthora fragariae indicates pathogenicity is determined by transcriptional variation in three key races.</title>
        <authorList>
            <person name="Adams T.M."/>
            <person name="Armitage A.D."/>
            <person name="Sobczyk M.K."/>
            <person name="Bates H.J."/>
            <person name="Dunwell J.M."/>
            <person name="Nellist C.F."/>
            <person name="Harrison R.J."/>
        </authorList>
    </citation>
    <scope>NUCLEOTIDE SEQUENCE [LARGE SCALE GENOMIC DNA]</scope>
    <source>
        <strain evidence="2 3">ONT-3</strain>
    </source>
</reference>
<evidence type="ECO:0000313" key="2">
    <source>
        <dbReference type="EMBL" id="KAE9084633.1"/>
    </source>
</evidence>
<organism evidence="2 3">
    <name type="scientific">Phytophthora fragariae</name>
    <dbReference type="NCBI Taxonomy" id="53985"/>
    <lineage>
        <taxon>Eukaryota</taxon>
        <taxon>Sar</taxon>
        <taxon>Stramenopiles</taxon>
        <taxon>Oomycota</taxon>
        <taxon>Peronosporomycetes</taxon>
        <taxon>Peronosporales</taxon>
        <taxon>Peronosporaceae</taxon>
        <taxon>Phytophthora</taxon>
    </lineage>
</organism>